<evidence type="ECO:0000259" key="5">
    <source>
        <dbReference type="PROSITE" id="PS51635"/>
    </source>
</evidence>
<feature type="short sequence motif" description="DGA/G" evidence="4">
    <location>
        <begin position="206"/>
        <end position="208"/>
    </location>
</feature>
<dbReference type="Proteomes" id="UP000001302">
    <property type="component" value="Chromosome"/>
</dbReference>
<feature type="active site" description="Proton acceptor" evidence="4">
    <location>
        <position position="206"/>
    </location>
</feature>
<name>E0TD37_PARBH</name>
<dbReference type="CDD" id="cd07209">
    <property type="entry name" value="Pat_hypo_Ecoli_Z1214_like"/>
    <property type="match status" value="1"/>
</dbReference>
<dbReference type="KEGG" id="pbr:PB2503_03097"/>
<keyword evidence="2 4" id="KW-0442">Lipid degradation</keyword>
<dbReference type="PANTHER" id="PTHR14226">
    <property type="entry name" value="NEUROPATHY TARGET ESTERASE/SWISS CHEESE D.MELANOGASTER"/>
    <property type="match status" value="1"/>
</dbReference>
<dbReference type="RefSeq" id="WP_013299670.1">
    <property type="nucleotide sequence ID" value="NC_014414.1"/>
</dbReference>
<dbReference type="InterPro" id="IPR050301">
    <property type="entry name" value="NTE"/>
</dbReference>
<evidence type="ECO:0000256" key="4">
    <source>
        <dbReference type="PROSITE-ProRule" id="PRU01161"/>
    </source>
</evidence>
<dbReference type="Gene3D" id="3.40.1090.10">
    <property type="entry name" value="Cytosolic phospholipase A2 catalytic domain"/>
    <property type="match status" value="1"/>
</dbReference>
<evidence type="ECO:0000313" key="7">
    <source>
        <dbReference type="Proteomes" id="UP000001302"/>
    </source>
</evidence>
<dbReference type="PANTHER" id="PTHR14226:SF57">
    <property type="entry name" value="BLR7027 PROTEIN"/>
    <property type="match status" value="1"/>
</dbReference>
<dbReference type="GO" id="GO:0016042">
    <property type="term" value="P:lipid catabolic process"/>
    <property type="evidence" value="ECO:0007669"/>
    <property type="project" value="UniProtKB-UniRule"/>
</dbReference>
<feature type="short sequence motif" description="GXGXXG" evidence="4">
    <location>
        <begin position="10"/>
        <end position="15"/>
    </location>
</feature>
<evidence type="ECO:0000313" key="6">
    <source>
        <dbReference type="EMBL" id="ADM08696.1"/>
    </source>
</evidence>
<proteinExistence type="predicted"/>
<sequence length="378" mass="40635">MTKTALILSGGGARGAYQVGVLKALASAVPKGTMPFSVISGVSVGALAAVMLGSAPHDFREGVARLESVWRQLHSDDVFVTDNSLVRGRIFEWMRAALPGIGKATAPASLLDNSPLWDLVRRHADFDTINEIGAGEGGLDALAVTASSYRSGRAVTFFAGRPSYADWSRARRMGVRTRFGPEHVLASAALPLIFPSVAVGERYFGDGALRNSFPLSPAIRLGADRLVVIGARDKKTDAEEGAMTEPSVGYLAGQMLDILFNDNLEADVEIAERFNRSYRSLPAHRKAQSSIRPIDILPIDPSIDIRPIAGDFLHEMPGSARLMLRTIGGLKAPYILPSYLLFEPGYIQTLMDLGEADGYRALNKELLLGEVACPASQI</sequence>
<dbReference type="HOGENOM" id="CLU_042893_0_0_5"/>
<organism evidence="6 7">
    <name type="scientific">Parvularcula bermudensis (strain ATCC BAA-594 / HTCC2503 / KCTC 12087)</name>
    <dbReference type="NCBI Taxonomy" id="314260"/>
    <lineage>
        <taxon>Bacteria</taxon>
        <taxon>Pseudomonadati</taxon>
        <taxon>Pseudomonadota</taxon>
        <taxon>Alphaproteobacteria</taxon>
        <taxon>Parvularculales</taxon>
        <taxon>Parvularculaceae</taxon>
        <taxon>Parvularcula</taxon>
    </lineage>
</organism>
<evidence type="ECO:0000256" key="3">
    <source>
        <dbReference type="ARBA" id="ARBA00023098"/>
    </source>
</evidence>
<dbReference type="OrthoDB" id="5290098at2"/>
<dbReference type="AlphaFoldDB" id="E0TD37"/>
<dbReference type="EMBL" id="CP002156">
    <property type="protein sequence ID" value="ADM08696.1"/>
    <property type="molecule type" value="Genomic_DNA"/>
</dbReference>
<feature type="domain" description="PNPLA" evidence="5">
    <location>
        <begin position="6"/>
        <end position="219"/>
    </location>
</feature>
<dbReference type="InterPro" id="IPR002641">
    <property type="entry name" value="PNPLA_dom"/>
</dbReference>
<accession>E0TD37</accession>
<keyword evidence="7" id="KW-1185">Reference proteome</keyword>
<gene>
    <name evidence="6" type="ordered locus">PB2503_03097</name>
</gene>
<dbReference type="eggNOG" id="COG1752">
    <property type="taxonomic scope" value="Bacteria"/>
</dbReference>
<evidence type="ECO:0000256" key="2">
    <source>
        <dbReference type="ARBA" id="ARBA00022963"/>
    </source>
</evidence>
<dbReference type="STRING" id="314260.PB2503_03097"/>
<keyword evidence="3 4" id="KW-0443">Lipid metabolism</keyword>
<dbReference type="InterPro" id="IPR016035">
    <property type="entry name" value="Acyl_Trfase/lysoPLipase"/>
</dbReference>
<feature type="active site" description="Nucleophile" evidence="4">
    <location>
        <position position="43"/>
    </location>
</feature>
<dbReference type="SUPFAM" id="SSF52151">
    <property type="entry name" value="FabD/lysophospholipase-like"/>
    <property type="match status" value="1"/>
</dbReference>
<keyword evidence="1 4" id="KW-0378">Hydrolase</keyword>
<protein>
    <submittedName>
        <fullName evidence="6">Patatin</fullName>
    </submittedName>
</protein>
<evidence type="ECO:0000256" key="1">
    <source>
        <dbReference type="ARBA" id="ARBA00022801"/>
    </source>
</evidence>
<reference evidence="7" key="1">
    <citation type="submission" date="2010-08" db="EMBL/GenBank/DDBJ databases">
        <title>Genome sequence of Parvularcula bermudensis HTCC2503.</title>
        <authorList>
            <person name="Kang D.-M."/>
            <person name="Oh H.-M."/>
            <person name="Cho J.-C."/>
        </authorList>
    </citation>
    <scope>NUCLEOTIDE SEQUENCE [LARGE SCALE GENOMIC DNA]</scope>
    <source>
        <strain evidence="7">ATCC BAA-594 / HTCC2503 / KCTC 12087</strain>
    </source>
</reference>
<feature type="short sequence motif" description="GXSXG" evidence="4">
    <location>
        <begin position="41"/>
        <end position="45"/>
    </location>
</feature>
<dbReference type="Pfam" id="PF01734">
    <property type="entry name" value="Patatin"/>
    <property type="match status" value="1"/>
</dbReference>
<dbReference type="GO" id="GO:0016787">
    <property type="term" value="F:hydrolase activity"/>
    <property type="evidence" value="ECO:0007669"/>
    <property type="project" value="UniProtKB-UniRule"/>
</dbReference>
<reference evidence="6 7" key="2">
    <citation type="journal article" date="2011" name="J. Bacteriol.">
        <title>Complete genome sequence of strain HTCC2503T of Parvularcula bermudensis, the type species of the order "Parvularculales" in the class Alphaproteobacteria.</title>
        <authorList>
            <person name="Oh H.M."/>
            <person name="Kang I."/>
            <person name="Vergin K.L."/>
            <person name="Kang D."/>
            <person name="Rhee K.H."/>
            <person name="Giovannoni S.J."/>
            <person name="Cho J.C."/>
        </authorList>
    </citation>
    <scope>NUCLEOTIDE SEQUENCE [LARGE SCALE GENOMIC DNA]</scope>
    <source>
        <strain evidence="7">ATCC BAA-594 / HTCC2503 / KCTC 12087</strain>
    </source>
</reference>
<dbReference type="PROSITE" id="PS51635">
    <property type="entry name" value="PNPLA"/>
    <property type="match status" value="1"/>
</dbReference>